<gene>
    <name evidence="4" type="ORF">F3Y22_tig00111330pilonHSYRG00201</name>
</gene>
<dbReference type="GO" id="GO:0006869">
    <property type="term" value="P:lipid transport"/>
    <property type="evidence" value="ECO:0007669"/>
    <property type="project" value="InterPro"/>
</dbReference>
<proteinExistence type="inferred from homology"/>
<keyword evidence="5" id="KW-1185">Reference proteome</keyword>
<evidence type="ECO:0000313" key="4">
    <source>
        <dbReference type="EMBL" id="KAE8681335.1"/>
    </source>
</evidence>
<protein>
    <recommendedName>
        <fullName evidence="2">Non-specific lipid-transfer protein</fullName>
    </recommendedName>
</protein>
<keyword evidence="2" id="KW-0446">Lipid-binding</keyword>
<comment type="similarity">
    <text evidence="1 2">Belongs to the plant LTP family.</text>
</comment>
<evidence type="ECO:0000259" key="3">
    <source>
        <dbReference type="SMART" id="SM00499"/>
    </source>
</evidence>
<evidence type="ECO:0000313" key="5">
    <source>
        <dbReference type="Proteomes" id="UP000436088"/>
    </source>
</evidence>
<comment type="caution">
    <text evidence="4">The sequence shown here is derived from an EMBL/GenBank/DDBJ whole genome shotgun (WGS) entry which is preliminary data.</text>
</comment>
<dbReference type="SUPFAM" id="SSF47699">
    <property type="entry name" value="Bifunctional inhibitor/lipid-transfer protein/seed storage 2S albumin"/>
    <property type="match status" value="1"/>
</dbReference>
<sequence length="125" mass="13206">MLNRTDSVFGSHKIMALNDLEGLTDSGSKKTPNHSDIRHYANTLSFLKGPGDGVVPPACCSGIKTLNGEAQTTPERQEACNCLKSAAATITGINLNLASGLPGKCGVSIPYQISPSTDRKRFLCL</sequence>
<dbReference type="Pfam" id="PF00234">
    <property type="entry name" value="Tryp_alpha_amyl"/>
    <property type="match status" value="1"/>
</dbReference>
<keyword evidence="2" id="KW-0813">Transport</keyword>
<dbReference type="CDD" id="cd01960">
    <property type="entry name" value="nsLTP1"/>
    <property type="match status" value="1"/>
</dbReference>
<dbReference type="Gene3D" id="1.10.110.10">
    <property type="entry name" value="Plant lipid-transfer and hydrophobic proteins"/>
    <property type="match status" value="1"/>
</dbReference>
<dbReference type="InterPro" id="IPR036312">
    <property type="entry name" value="Bifun_inhib/LTP/seed_sf"/>
</dbReference>
<dbReference type="PRINTS" id="PR00382">
    <property type="entry name" value="LIPIDTRNSFER"/>
</dbReference>
<accession>A0A6A2YPZ3</accession>
<evidence type="ECO:0000256" key="1">
    <source>
        <dbReference type="ARBA" id="ARBA00009748"/>
    </source>
</evidence>
<dbReference type="AlphaFoldDB" id="A0A6A2YPZ3"/>
<dbReference type="InterPro" id="IPR016140">
    <property type="entry name" value="Bifunc_inhib/LTP/seed_store"/>
</dbReference>
<reference evidence="4" key="1">
    <citation type="submission" date="2019-09" db="EMBL/GenBank/DDBJ databases">
        <title>Draft genome information of white flower Hibiscus syriacus.</title>
        <authorList>
            <person name="Kim Y.-M."/>
        </authorList>
    </citation>
    <scope>NUCLEOTIDE SEQUENCE [LARGE SCALE GENOMIC DNA]</scope>
    <source>
        <strain evidence="4">YM2019G1</strain>
    </source>
</reference>
<name>A0A6A2YPZ3_HIBSY</name>
<dbReference type="Proteomes" id="UP000436088">
    <property type="component" value="Unassembled WGS sequence"/>
</dbReference>
<organism evidence="4 5">
    <name type="scientific">Hibiscus syriacus</name>
    <name type="common">Rose of Sharon</name>
    <dbReference type="NCBI Taxonomy" id="106335"/>
    <lineage>
        <taxon>Eukaryota</taxon>
        <taxon>Viridiplantae</taxon>
        <taxon>Streptophyta</taxon>
        <taxon>Embryophyta</taxon>
        <taxon>Tracheophyta</taxon>
        <taxon>Spermatophyta</taxon>
        <taxon>Magnoliopsida</taxon>
        <taxon>eudicotyledons</taxon>
        <taxon>Gunneridae</taxon>
        <taxon>Pentapetalae</taxon>
        <taxon>rosids</taxon>
        <taxon>malvids</taxon>
        <taxon>Malvales</taxon>
        <taxon>Malvaceae</taxon>
        <taxon>Malvoideae</taxon>
        <taxon>Hibiscus</taxon>
    </lineage>
</organism>
<dbReference type="GO" id="GO:0008289">
    <property type="term" value="F:lipid binding"/>
    <property type="evidence" value="ECO:0007669"/>
    <property type="project" value="UniProtKB-KW"/>
</dbReference>
<evidence type="ECO:0000256" key="2">
    <source>
        <dbReference type="RuleBase" id="RU000628"/>
    </source>
</evidence>
<feature type="domain" description="Bifunctional inhibitor/plant lipid transfer protein/seed storage helical" evidence="3">
    <location>
        <begin position="31"/>
        <end position="124"/>
    </location>
</feature>
<dbReference type="SMART" id="SM00499">
    <property type="entry name" value="AAI"/>
    <property type="match status" value="1"/>
</dbReference>
<dbReference type="EMBL" id="VEPZ02001308">
    <property type="protein sequence ID" value="KAE8681335.1"/>
    <property type="molecule type" value="Genomic_DNA"/>
</dbReference>
<comment type="function">
    <text evidence="2">Plant non-specific lipid-transfer proteins transfer phospholipids as well as galactolipids across membranes. May play a role in wax or cutin deposition in the cell walls of expanding epidermal cells and certain secretory tissues.</text>
</comment>
<dbReference type="PANTHER" id="PTHR33076">
    <property type="entry name" value="NON-SPECIFIC LIPID-TRANSFER PROTEIN 2-RELATED"/>
    <property type="match status" value="1"/>
</dbReference>
<dbReference type="InterPro" id="IPR000528">
    <property type="entry name" value="Plant_nsLTP"/>
</dbReference>